<evidence type="ECO:0000313" key="2">
    <source>
        <dbReference type="Proteomes" id="UP001054837"/>
    </source>
</evidence>
<protein>
    <recommendedName>
        <fullName evidence="3">Galectin</fullName>
    </recommendedName>
</protein>
<name>A0AAV4VXQ4_9ARAC</name>
<dbReference type="AlphaFoldDB" id="A0AAV4VXQ4"/>
<evidence type="ECO:0008006" key="3">
    <source>
        <dbReference type="Google" id="ProtNLM"/>
    </source>
</evidence>
<dbReference type="Proteomes" id="UP001054837">
    <property type="component" value="Unassembled WGS sequence"/>
</dbReference>
<proteinExistence type="predicted"/>
<evidence type="ECO:0000313" key="1">
    <source>
        <dbReference type="EMBL" id="GIY74918.1"/>
    </source>
</evidence>
<dbReference type="EMBL" id="BPLQ01013804">
    <property type="protein sequence ID" value="GIY74918.1"/>
    <property type="molecule type" value="Genomic_DNA"/>
</dbReference>
<accession>A0AAV4VXQ4</accession>
<reference evidence="1 2" key="1">
    <citation type="submission" date="2021-06" db="EMBL/GenBank/DDBJ databases">
        <title>Caerostris darwini draft genome.</title>
        <authorList>
            <person name="Kono N."/>
            <person name="Arakawa K."/>
        </authorList>
    </citation>
    <scope>NUCLEOTIDE SEQUENCE [LARGE SCALE GENOMIC DNA]</scope>
</reference>
<gene>
    <name evidence="1" type="ORF">CDAR_309731</name>
</gene>
<comment type="caution">
    <text evidence="1">The sequence shown here is derived from an EMBL/GenBank/DDBJ whole genome shotgun (WGS) entry which is preliminary data.</text>
</comment>
<sequence length="121" mass="13754">MTFWPKDLSPFSVTGTECFRFEFDVSSLFSEIGSDIHQSRLYVRGRIQNNTPNILFSIELSTCKRKFLNIVSHFAIDIPISVGEYHFLEKLQHSNCSIVVSHIDMGDTIPFSTTSSNSSKQ</sequence>
<keyword evidence="2" id="KW-1185">Reference proteome</keyword>
<organism evidence="1 2">
    <name type="scientific">Caerostris darwini</name>
    <dbReference type="NCBI Taxonomy" id="1538125"/>
    <lineage>
        <taxon>Eukaryota</taxon>
        <taxon>Metazoa</taxon>
        <taxon>Ecdysozoa</taxon>
        <taxon>Arthropoda</taxon>
        <taxon>Chelicerata</taxon>
        <taxon>Arachnida</taxon>
        <taxon>Araneae</taxon>
        <taxon>Araneomorphae</taxon>
        <taxon>Entelegynae</taxon>
        <taxon>Araneoidea</taxon>
        <taxon>Araneidae</taxon>
        <taxon>Caerostris</taxon>
    </lineage>
</organism>